<dbReference type="InterPro" id="IPR020904">
    <property type="entry name" value="Sc_DH/Rdtase_CS"/>
</dbReference>
<keyword evidence="4" id="KW-1185">Reference proteome</keyword>
<dbReference type="SUPFAM" id="SSF51735">
    <property type="entry name" value="NAD(P)-binding Rossmann-fold domains"/>
    <property type="match status" value="1"/>
</dbReference>
<accession>A0A6N9T7A9</accession>
<dbReference type="PRINTS" id="PR00080">
    <property type="entry name" value="SDRFAMILY"/>
</dbReference>
<dbReference type="PANTHER" id="PTHR24321">
    <property type="entry name" value="DEHYDROGENASES, SHORT CHAIN"/>
    <property type="match status" value="1"/>
</dbReference>
<keyword evidence="2" id="KW-0560">Oxidoreductase</keyword>
<dbReference type="Pfam" id="PF13561">
    <property type="entry name" value="adh_short_C2"/>
    <property type="match status" value="1"/>
</dbReference>
<dbReference type="InterPro" id="IPR036291">
    <property type="entry name" value="NAD(P)-bd_dom_sf"/>
</dbReference>
<comment type="similarity">
    <text evidence="1">Belongs to the short-chain dehydrogenases/reductases (SDR) family.</text>
</comment>
<sequence>MQLQGDPAIAVVTGGGGDLGRATALRFAAGGIAVALLDTSLDAARRTLAEIEANGGRGLALAVDVTRAETLAAAIDTVESALGKVTILVSSAGIEGAVEPIGTYPEDTFDRVMAVNVKGVFLAMQAVLPRMIARGGGSVVNVASTSAIRGRGGLAGYVASKHAVLGLTKVAALDVGGSGVRVNAVLPGPIAGRMIESIERRSEGGVRRANPAALARPEDIASTIAFLASPEARHVNGAAFVVDGGSTLI</sequence>
<dbReference type="Proteomes" id="UP000469011">
    <property type="component" value="Unassembled WGS sequence"/>
</dbReference>
<dbReference type="PRINTS" id="PR00081">
    <property type="entry name" value="GDHRDH"/>
</dbReference>
<dbReference type="GO" id="GO:0016491">
    <property type="term" value="F:oxidoreductase activity"/>
    <property type="evidence" value="ECO:0007669"/>
    <property type="project" value="UniProtKB-KW"/>
</dbReference>
<protein>
    <submittedName>
        <fullName evidence="3">SDR family oxidoreductase</fullName>
    </submittedName>
</protein>
<gene>
    <name evidence="3" type="ORF">GTK09_18590</name>
</gene>
<proteinExistence type="inferred from homology"/>
<dbReference type="RefSeq" id="WP_163464934.1">
    <property type="nucleotide sequence ID" value="NZ_JAAAMG010000017.1"/>
</dbReference>
<reference evidence="3 4" key="1">
    <citation type="submission" date="2020-01" db="EMBL/GenBank/DDBJ databases">
        <title>Jiella pacifica sp. nov.</title>
        <authorList>
            <person name="Xue Z."/>
            <person name="Zhu S."/>
            <person name="Chen J."/>
            <person name="Yang J."/>
        </authorList>
    </citation>
    <scope>NUCLEOTIDE SEQUENCE [LARGE SCALE GENOMIC DNA]</scope>
    <source>
        <strain evidence="3 4">40Bstr34</strain>
    </source>
</reference>
<dbReference type="FunFam" id="3.40.50.720:FF:000084">
    <property type="entry name" value="Short-chain dehydrogenase reductase"/>
    <property type="match status" value="1"/>
</dbReference>
<comment type="caution">
    <text evidence="3">The sequence shown here is derived from an EMBL/GenBank/DDBJ whole genome shotgun (WGS) entry which is preliminary data.</text>
</comment>
<name>A0A6N9T7A9_9HYPH</name>
<dbReference type="Gene3D" id="3.40.50.720">
    <property type="entry name" value="NAD(P)-binding Rossmann-like Domain"/>
    <property type="match status" value="1"/>
</dbReference>
<dbReference type="PANTHER" id="PTHR24321:SF8">
    <property type="entry name" value="ESTRADIOL 17-BETA-DEHYDROGENASE 8-RELATED"/>
    <property type="match status" value="1"/>
</dbReference>
<organism evidence="3 4">
    <name type="scientific">Jiella pacifica</name>
    <dbReference type="NCBI Taxonomy" id="2696469"/>
    <lineage>
        <taxon>Bacteria</taxon>
        <taxon>Pseudomonadati</taxon>
        <taxon>Pseudomonadota</taxon>
        <taxon>Alphaproteobacteria</taxon>
        <taxon>Hyphomicrobiales</taxon>
        <taxon>Aurantimonadaceae</taxon>
        <taxon>Jiella</taxon>
    </lineage>
</organism>
<evidence type="ECO:0000313" key="4">
    <source>
        <dbReference type="Proteomes" id="UP000469011"/>
    </source>
</evidence>
<dbReference type="EMBL" id="JAAAMG010000017">
    <property type="protein sequence ID" value="NDW06432.1"/>
    <property type="molecule type" value="Genomic_DNA"/>
</dbReference>
<evidence type="ECO:0000256" key="2">
    <source>
        <dbReference type="ARBA" id="ARBA00023002"/>
    </source>
</evidence>
<dbReference type="InterPro" id="IPR002347">
    <property type="entry name" value="SDR_fam"/>
</dbReference>
<dbReference type="CDD" id="cd05233">
    <property type="entry name" value="SDR_c"/>
    <property type="match status" value="1"/>
</dbReference>
<dbReference type="AlphaFoldDB" id="A0A6N9T7A9"/>
<evidence type="ECO:0000256" key="1">
    <source>
        <dbReference type="ARBA" id="ARBA00006484"/>
    </source>
</evidence>
<evidence type="ECO:0000313" key="3">
    <source>
        <dbReference type="EMBL" id="NDW06432.1"/>
    </source>
</evidence>
<dbReference type="PROSITE" id="PS00061">
    <property type="entry name" value="ADH_SHORT"/>
    <property type="match status" value="1"/>
</dbReference>